<protein>
    <submittedName>
        <fullName evidence="6">ChbG/HpnK family deacetylase</fullName>
    </submittedName>
</protein>
<dbReference type="Gene3D" id="3.20.20.370">
    <property type="entry name" value="Glycoside hydrolase/deacetylase"/>
    <property type="match status" value="1"/>
</dbReference>
<keyword evidence="2" id="KW-0479">Metal-binding</keyword>
<sequence length="276" mass="30057">MSEPPRYLCICADDFGMSAGINSAVLDLAEQGKISATGGMVRREAWLAGARMLRRLDPAQFDAGLHLDLTRPARAGAPEPGLGGLLARTYTRTVFAPGLQADIRDQLTRFEDAMGRAPVFVDGHRHVHQFPVVRELLVEEIVRRYADAPPWIRSTAPGWRHGPDRLKVRVIHSLGGSRLNALAAKRGIPTSSRLLGVYDFSGDMEQHEQRLSDWLSACRTGDVLMCHPSTGIVSGDPHGSARQREYTALLGLQLAAAGGSGRIELAPLSQTLRQAR</sequence>
<evidence type="ECO:0000256" key="5">
    <source>
        <dbReference type="ARBA" id="ARBA00023277"/>
    </source>
</evidence>
<dbReference type="GO" id="GO:0005975">
    <property type="term" value="P:carbohydrate metabolic process"/>
    <property type="evidence" value="ECO:0007669"/>
    <property type="project" value="InterPro"/>
</dbReference>
<keyword evidence="3" id="KW-0378">Hydrolase</keyword>
<dbReference type="Proteomes" id="UP000267418">
    <property type="component" value="Unassembled WGS sequence"/>
</dbReference>
<reference evidence="6 7" key="1">
    <citation type="submission" date="2018-12" db="EMBL/GenBank/DDBJ databases">
        <title>The genome of Variovorax gossypii DSM 100435.</title>
        <authorList>
            <person name="Gao J."/>
            <person name="Sun J."/>
        </authorList>
    </citation>
    <scope>NUCLEOTIDE SEQUENCE [LARGE SCALE GENOMIC DNA]</scope>
    <source>
        <strain evidence="6 7">DSM 100435</strain>
    </source>
</reference>
<keyword evidence="4" id="KW-0460">Magnesium</keyword>
<keyword evidence="7" id="KW-1185">Reference proteome</keyword>
<evidence type="ECO:0000313" key="6">
    <source>
        <dbReference type="EMBL" id="RTQ35024.1"/>
    </source>
</evidence>
<comment type="caution">
    <text evidence="6">The sequence shown here is derived from an EMBL/GenBank/DDBJ whole genome shotgun (WGS) entry which is preliminary data.</text>
</comment>
<dbReference type="GO" id="GO:0019213">
    <property type="term" value="F:deacetylase activity"/>
    <property type="evidence" value="ECO:0007669"/>
    <property type="project" value="TreeGrafter"/>
</dbReference>
<evidence type="ECO:0000256" key="1">
    <source>
        <dbReference type="ARBA" id="ARBA00001946"/>
    </source>
</evidence>
<accession>A0A3S0H1M7</accession>
<dbReference type="PANTHER" id="PTHR31609">
    <property type="entry name" value="YDJC DEACETYLASE FAMILY MEMBER"/>
    <property type="match status" value="1"/>
</dbReference>
<proteinExistence type="predicted"/>
<dbReference type="GO" id="GO:0046872">
    <property type="term" value="F:metal ion binding"/>
    <property type="evidence" value="ECO:0007669"/>
    <property type="project" value="UniProtKB-KW"/>
</dbReference>
<dbReference type="CDD" id="cd10807">
    <property type="entry name" value="YdjC_like_3"/>
    <property type="match status" value="1"/>
</dbReference>
<keyword evidence="5" id="KW-0119">Carbohydrate metabolism</keyword>
<dbReference type="AlphaFoldDB" id="A0A3S0H1M7"/>
<dbReference type="Pfam" id="PF04794">
    <property type="entry name" value="YdjC"/>
    <property type="match status" value="1"/>
</dbReference>
<evidence type="ECO:0000256" key="3">
    <source>
        <dbReference type="ARBA" id="ARBA00022801"/>
    </source>
</evidence>
<dbReference type="RefSeq" id="WP_126470197.1">
    <property type="nucleotide sequence ID" value="NZ_RXOE01000002.1"/>
</dbReference>
<comment type="cofactor">
    <cofactor evidence="1">
        <name>Mg(2+)</name>
        <dbReference type="ChEBI" id="CHEBI:18420"/>
    </cofactor>
</comment>
<dbReference type="GO" id="GO:0016787">
    <property type="term" value="F:hydrolase activity"/>
    <property type="evidence" value="ECO:0007669"/>
    <property type="project" value="UniProtKB-KW"/>
</dbReference>
<dbReference type="EMBL" id="RXOE01000002">
    <property type="protein sequence ID" value="RTQ35024.1"/>
    <property type="molecule type" value="Genomic_DNA"/>
</dbReference>
<dbReference type="InterPro" id="IPR011330">
    <property type="entry name" value="Glyco_hydro/deAcase_b/a-brl"/>
</dbReference>
<name>A0A3S0H1M7_9BURK</name>
<evidence type="ECO:0000256" key="2">
    <source>
        <dbReference type="ARBA" id="ARBA00022723"/>
    </source>
</evidence>
<evidence type="ECO:0000313" key="7">
    <source>
        <dbReference type="Proteomes" id="UP000267418"/>
    </source>
</evidence>
<dbReference type="OrthoDB" id="5295855at2"/>
<gene>
    <name evidence="6" type="ORF">EJP69_11580</name>
</gene>
<dbReference type="PANTHER" id="PTHR31609:SF1">
    <property type="entry name" value="CARBOHYDRATE DEACETYLASE"/>
    <property type="match status" value="1"/>
</dbReference>
<evidence type="ECO:0000256" key="4">
    <source>
        <dbReference type="ARBA" id="ARBA00022842"/>
    </source>
</evidence>
<dbReference type="InterPro" id="IPR006879">
    <property type="entry name" value="YdjC-like"/>
</dbReference>
<dbReference type="SUPFAM" id="SSF88713">
    <property type="entry name" value="Glycoside hydrolase/deacetylase"/>
    <property type="match status" value="1"/>
</dbReference>
<organism evidence="6 7">
    <name type="scientific">Variovorax gossypii</name>
    <dbReference type="NCBI Taxonomy" id="1679495"/>
    <lineage>
        <taxon>Bacteria</taxon>
        <taxon>Pseudomonadati</taxon>
        <taxon>Pseudomonadota</taxon>
        <taxon>Betaproteobacteria</taxon>
        <taxon>Burkholderiales</taxon>
        <taxon>Comamonadaceae</taxon>
        <taxon>Variovorax</taxon>
    </lineage>
</organism>